<dbReference type="InterPro" id="IPR005561">
    <property type="entry name" value="ANTAR"/>
</dbReference>
<dbReference type="InterPro" id="IPR003018">
    <property type="entry name" value="GAF"/>
</dbReference>
<gene>
    <name evidence="5" type="ORF">GCM10011583_62080</name>
</gene>
<dbReference type="SMART" id="SM01012">
    <property type="entry name" value="ANTAR"/>
    <property type="match status" value="1"/>
</dbReference>
<accession>A0ABQ2ERS9</accession>
<dbReference type="RefSeq" id="WP_189110899.1">
    <property type="nucleotide sequence ID" value="NZ_BMMV01000026.1"/>
</dbReference>
<evidence type="ECO:0000256" key="2">
    <source>
        <dbReference type="ARBA" id="ARBA00023163"/>
    </source>
</evidence>
<evidence type="ECO:0000259" key="3">
    <source>
        <dbReference type="SMART" id="SM00065"/>
    </source>
</evidence>
<keyword evidence="1" id="KW-0805">Transcription regulation</keyword>
<dbReference type="Pfam" id="PF01590">
    <property type="entry name" value="GAF"/>
    <property type="match status" value="1"/>
</dbReference>
<keyword evidence="2" id="KW-0804">Transcription</keyword>
<dbReference type="InterPro" id="IPR036388">
    <property type="entry name" value="WH-like_DNA-bd_sf"/>
</dbReference>
<reference evidence="6" key="1">
    <citation type="journal article" date="2019" name="Int. J. Syst. Evol. Microbiol.">
        <title>The Global Catalogue of Microorganisms (GCM) 10K type strain sequencing project: providing services to taxonomists for standard genome sequencing and annotation.</title>
        <authorList>
            <consortium name="The Broad Institute Genomics Platform"/>
            <consortium name="The Broad Institute Genome Sequencing Center for Infectious Disease"/>
            <person name="Wu L."/>
            <person name="Ma J."/>
        </authorList>
    </citation>
    <scope>NUCLEOTIDE SEQUENCE [LARGE SCALE GENOMIC DNA]</scope>
    <source>
        <strain evidence="6">CGMCC 4.7275</strain>
    </source>
</reference>
<feature type="domain" description="GAF" evidence="3">
    <location>
        <begin position="5"/>
        <end position="162"/>
    </location>
</feature>
<evidence type="ECO:0000259" key="4">
    <source>
        <dbReference type="SMART" id="SM01012"/>
    </source>
</evidence>
<keyword evidence="6" id="KW-1185">Reference proteome</keyword>
<evidence type="ECO:0000256" key="1">
    <source>
        <dbReference type="ARBA" id="ARBA00023015"/>
    </source>
</evidence>
<proteinExistence type="predicted"/>
<dbReference type="Gene3D" id="1.10.10.10">
    <property type="entry name" value="Winged helix-like DNA-binding domain superfamily/Winged helix DNA-binding domain"/>
    <property type="match status" value="1"/>
</dbReference>
<dbReference type="Proteomes" id="UP000660265">
    <property type="component" value="Unassembled WGS sequence"/>
</dbReference>
<dbReference type="EMBL" id="BMMV01000026">
    <property type="protein sequence ID" value="GGK21665.1"/>
    <property type="molecule type" value="Genomic_DNA"/>
</dbReference>
<protein>
    <submittedName>
        <fullName evidence="5">GAF domain-containing protein</fullName>
    </submittedName>
</protein>
<dbReference type="Pfam" id="PF03861">
    <property type="entry name" value="ANTAR"/>
    <property type="match status" value="1"/>
</dbReference>
<dbReference type="SUPFAM" id="SSF55781">
    <property type="entry name" value="GAF domain-like"/>
    <property type="match status" value="1"/>
</dbReference>
<sequence length="240" mass="25331">MISPEMSEILRAFHAERGSRLSDGCASTLGMDQLSVSLALEGPTTETLWTTGETSTSFEDLQFTLGEGPGLDALRTGRAVLEHDVSAVAAGRWPVLLPALAGLPIQAVFCLPLALGGITVGVLTALRSIPGPMTGQQMNDAMALAAALALRYLGGDGEQFDTRAGGRLDGELHHAVVHQATGMLSVQLGLPPGKALLRLRAHAYGHDRPILDVAEDVVARRLRLNRDSPDEPNASEETRG</sequence>
<comment type="caution">
    <text evidence="5">The sequence shown here is derived from an EMBL/GenBank/DDBJ whole genome shotgun (WGS) entry which is preliminary data.</text>
</comment>
<evidence type="ECO:0000313" key="6">
    <source>
        <dbReference type="Proteomes" id="UP000660265"/>
    </source>
</evidence>
<dbReference type="InterPro" id="IPR029016">
    <property type="entry name" value="GAF-like_dom_sf"/>
</dbReference>
<feature type="domain" description="ANTAR" evidence="4">
    <location>
        <begin position="140"/>
        <end position="218"/>
    </location>
</feature>
<name>A0ABQ2ERS9_9ACTN</name>
<evidence type="ECO:0000313" key="5">
    <source>
        <dbReference type="EMBL" id="GGK21665.1"/>
    </source>
</evidence>
<organism evidence="5 6">
    <name type="scientific">Streptomyces camponoticapitis</name>
    <dbReference type="NCBI Taxonomy" id="1616125"/>
    <lineage>
        <taxon>Bacteria</taxon>
        <taxon>Bacillati</taxon>
        <taxon>Actinomycetota</taxon>
        <taxon>Actinomycetes</taxon>
        <taxon>Kitasatosporales</taxon>
        <taxon>Streptomycetaceae</taxon>
        <taxon>Streptomyces</taxon>
    </lineage>
</organism>
<dbReference type="SMART" id="SM00065">
    <property type="entry name" value="GAF"/>
    <property type="match status" value="1"/>
</dbReference>
<dbReference type="Gene3D" id="3.30.450.40">
    <property type="match status" value="1"/>
</dbReference>